<name>A0A1G2QX80_9BACT</name>
<dbReference type="EMBL" id="MHTS01000004">
    <property type="protein sequence ID" value="OHA64988.1"/>
    <property type="molecule type" value="Genomic_DNA"/>
</dbReference>
<accession>A0A1G2QX80</accession>
<feature type="region of interest" description="Disordered" evidence="3">
    <location>
        <begin position="102"/>
        <end position="124"/>
    </location>
</feature>
<dbReference type="SUPFAM" id="SSF143120">
    <property type="entry name" value="YefM-like"/>
    <property type="match status" value="1"/>
</dbReference>
<evidence type="ECO:0000256" key="2">
    <source>
        <dbReference type="RuleBase" id="RU362080"/>
    </source>
</evidence>
<dbReference type="InterPro" id="IPR006442">
    <property type="entry name" value="Antitoxin_Phd/YefM"/>
</dbReference>
<evidence type="ECO:0000256" key="3">
    <source>
        <dbReference type="SAM" id="MobiDB-lite"/>
    </source>
</evidence>
<dbReference type="NCBIfam" id="TIGR01552">
    <property type="entry name" value="phd_fam"/>
    <property type="match status" value="1"/>
</dbReference>
<dbReference type="Pfam" id="PF02604">
    <property type="entry name" value="PhdYeFM_antitox"/>
    <property type="match status" value="1"/>
</dbReference>
<dbReference type="PANTHER" id="PTHR33713:SF10">
    <property type="entry name" value="ANTITOXIN YAFN"/>
    <property type="match status" value="1"/>
</dbReference>
<evidence type="ECO:0000256" key="1">
    <source>
        <dbReference type="ARBA" id="ARBA00009981"/>
    </source>
</evidence>
<comment type="function">
    <text evidence="2">Antitoxin component of a type II toxin-antitoxin (TA) system.</text>
</comment>
<proteinExistence type="inferred from homology"/>
<dbReference type="Gene3D" id="3.40.1620.10">
    <property type="entry name" value="YefM-like domain"/>
    <property type="match status" value="1"/>
</dbReference>
<reference evidence="4 5" key="1">
    <citation type="journal article" date="2016" name="Nat. Commun.">
        <title>Thousands of microbial genomes shed light on interconnected biogeochemical processes in an aquifer system.</title>
        <authorList>
            <person name="Anantharaman K."/>
            <person name="Brown C.T."/>
            <person name="Hug L.A."/>
            <person name="Sharon I."/>
            <person name="Castelle C.J."/>
            <person name="Probst A.J."/>
            <person name="Thomas B.C."/>
            <person name="Singh A."/>
            <person name="Wilkins M.J."/>
            <person name="Karaoz U."/>
            <person name="Brodie E.L."/>
            <person name="Williams K.H."/>
            <person name="Hubbard S.S."/>
            <person name="Banfield J.F."/>
        </authorList>
    </citation>
    <scope>NUCLEOTIDE SEQUENCE [LARGE SCALE GENOMIC DNA]</scope>
</reference>
<evidence type="ECO:0000313" key="4">
    <source>
        <dbReference type="EMBL" id="OHA64988.1"/>
    </source>
</evidence>
<organism evidence="4 5">
    <name type="scientific">Candidatus Wildermuthbacteria bacterium RIFCSPHIGHO2_01_FULL_48_27b</name>
    <dbReference type="NCBI Taxonomy" id="1802447"/>
    <lineage>
        <taxon>Bacteria</taxon>
        <taxon>Candidatus Wildermuthiibacteriota</taxon>
    </lineage>
</organism>
<gene>
    <name evidence="4" type="ORF">A2843_00620</name>
</gene>
<dbReference type="Proteomes" id="UP000178170">
    <property type="component" value="Unassembled WGS sequence"/>
</dbReference>
<evidence type="ECO:0000313" key="5">
    <source>
        <dbReference type="Proteomes" id="UP000178170"/>
    </source>
</evidence>
<protein>
    <recommendedName>
        <fullName evidence="2">Antitoxin</fullName>
    </recommendedName>
</protein>
<comment type="caution">
    <text evidence="4">The sequence shown here is derived from an EMBL/GenBank/DDBJ whole genome shotgun (WGS) entry which is preliminary data.</text>
</comment>
<dbReference type="InterPro" id="IPR051405">
    <property type="entry name" value="phD/YefM_antitoxin"/>
</dbReference>
<dbReference type="PANTHER" id="PTHR33713">
    <property type="entry name" value="ANTITOXIN YAFN-RELATED"/>
    <property type="match status" value="1"/>
</dbReference>
<dbReference type="Gene3D" id="1.10.1220.170">
    <property type="match status" value="1"/>
</dbReference>
<comment type="similarity">
    <text evidence="1 2">Belongs to the phD/YefM antitoxin family.</text>
</comment>
<feature type="compositionally biased region" description="Basic residues" evidence="3">
    <location>
        <begin position="114"/>
        <end position="124"/>
    </location>
</feature>
<feature type="compositionally biased region" description="Basic and acidic residues" evidence="3">
    <location>
        <begin position="102"/>
        <end position="113"/>
    </location>
</feature>
<sequence>MDSKHTISISEARKRIFEIADDVQKPDTYYVLTENGKPKAVILSAEQFEDILDDLEIYSDPDLAKRIKEAERQYEAGDYITWEELKKELHFGSEELAVRDEGKEKYRAKQKPEVKKKRVKKSKK</sequence>
<dbReference type="InterPro" id="IPR036165">
    <property type="entry name" value="YefM-like_sf"/>
</dbReference>
<dbReference type="AlphaFoldDB" id="A0A1G2QX80"/>